<reference evidence="1 2" key="1">
    <citation type="submission" date="2019-02" db="EMBL/GenBank/DDBJ databases">
        <title>Deep-cultivation of Planctomycetes and their phenomic and genomic characterization uncovers novel biology.</title>
        <authorList>
            <person name="Wiegand S."/>
            <person name="Jogler M."/>
            <person name="Boedeker C."/>
            <person name="Pinto D."/>
            <person name="Vollmers J."/>
            <person name="Rivas-Marin E."/>
            <person name="Kohn T."/>
            <person name="Peeters S.H."/>
            <person name="Heuer A."/>
            <person name="Rast P."/>
            <person name="Oberbeckmann S."/>
            <person name="Bunk B."/>
            <person name="Jeske O."/>
            <person name="Meyerdierks A."/>
            <person name="Storesund J.E."/>
            <person name="Kallscheuer N."/>
            <person name="Luecker S."/>
            <person name="Lage O.M."/>
            <person name="Pohl T."/>
            <person name="Merkel B.J."/>
            <person name="Hornburger P."/>
            <person name="Mueller R.-W."/>
            <person name="Bruemmer F."/>
            <person name="Labrenz M."/>
            <person name="Spormann A.M."/>
            <person name="Op Den Camp H."/>
            <person name="Overmann J."/>
            <person name="Amann R."/>
            <person name="Jetten M.S.M."/>
            <person name="Mascher T."/>
            <person name="Medema M.H."/>
            <person name="Devos D.P."/>
            <person name="Kaster A.-K."/>
            <person name="Ovreas L."/>
            <person name="Rohde M."/>
            <person name="Galperin M.Y."/>
            <person name="Jogler C."/>
        </authorList>
    </citation>
    <scope>NUCLEOTIDE SEQUENCE [LARGE SCALE GENOMIC DNA]</scope>
    <source>
        <strain evidence="1 2">Pla52n</strain>
    </source>
</reference>
<evidence type="ECO:0000313" key="2">
    <source>
        <dbReference type="Proteomes" id="UP000320176"/>
    </source>
</evidence>
<name>A0A5C6AF98_9BACT</name>
<organism evidence="1 2">
    <name type="scientific">Stieleria varia</name>
    <dbReference type="NCBI Taxonomy" id="2528005"/>
    <lineage>
        <taxon>Bacteria</taxon>
        <taxon>Pseudomonadati</taxon>
        <taxon>Planctomycetota</taxon>
        <taxon>Planctomycetia</taxon>
        <taxon>Pirellulales</taxon>
        <taxon>Pirellulaceae</taxon>
        <taxon>Stieleria</taxon>
    </lineage>
</organism>
<evidence type="ECO:0000313" key="1">
    <source>
        <dbReference type="EMBL" id="TWT98644.1"/>
    </source>
</evidence>
<keyword evidence="2" id="KW-1185">Reference proteome</keyword>
<dbReference type="Proteomes" id="UP000320176">
    <property type="component" value="Unassembled WGS sequence"/>
</dbReference>
<proteinExistence type="predicted"/>
<sequence length="32" mass="3833">MMRLQNARKYRFLLFFGTESSGMMQSKSLPEF</sequence>
<gene>
    <name evidence="1" type="ORF">Pla52n_51610</name>
</gene>
<dbReference type="AlphaFoldDB" id="A0A5C6AF98"/>
<dbReference type="EMBL" id="SJPN01000006">
    <property type="protein sequence ID" value="TWT98644.1"/>
    <property type="molecule type" value="Genomic_DNA"/>
</dbReference>
<accession>A0A5C6AF98</accession>
<comment type="caution">
    <text evidence="1">The sequence shown here is derived from an EMBL/GenBank/DDBJ whole genome shotgun (WGS) entry which is preliminary data.</text>
</comment>
<protein>
    <submittedName>
        <fullName evidence="1">Uncharacterized protein</fullName>
    </submittedName>
</protein>